<keyword evidence="2" id="KW-1185">Reference proteome</keyword>
<organism evidence="1 2">
    <name type="scientific">Hypothenemus hampei</name>
    <name type="common">Coffee berry borer</name>
    <dbReference type="NCBI Taxonomy" id="57062"/>
    <lineage>
        <taxon>Eukaryota</taxon>
        <taxon>Metazoa</taxon>
        <taxon>Ecdysozoa</taxon>
        <taxon>Arthropoda</taxon>
        <taxon>Hexapoda</taxon>
        <taxon>Insecta</taxon>
        <taxon>Pterygota</taxon>
        <taxon>Neoptera</taxon>
        <taxon>Endopterygota</taxon>
        <taxon>Coleoptera</taxon>
        <taxon>Polyphaga</taxon>
        <taxon>Cucujiformia</taxon>
        <taxon>Curculionidae</taxon>
        <taxon>Scolytinae</taxon>
        <taxon>Hypothenemus</taxon>
    </lineage>
</organism>
<dbReference type="AlphaFoldDB" id="A0ABD1F780"/>
<evidence type="ECO:0000313" key="2">
    <source>
        <dbReference type="Proteomes" id="UP001566132"/>
    </source>
</evidence>
<sequence>MVKPPLAAVRTTNVIGWTVGTCARAVGVVIGVPGMLTTVLYYPRAGSVGGATASATFEDGSSRDAMSLVEQLLGADFRAEAAAAPGGNAGGLDQSDFMPLQAATTAPALIFDDLGMCAATDTLKEAVFSGGPLNRGESFVNNKRGHRPTKAKAGLDAIDVNNRRSTSEHRFLIYVCYCNFAFYCARFHVDLKV</sequence>
<comment type="caution">
    <text evidence="1">The sequence shown here is derived from an EMBL/GenBank/DDBJ whole genome shotgun (WGS) entry which is preliminary data.</text>
</comment>
<gene>
    <name evidence="1" type="ORF">ABEB36_002844</name>
</gene>
<reference evidence="1 2" key="1">
    <citation type="submission" date="2024-05" db="EMBL/GenBank/DDBJ databases">
        <title>Genetic variation in Jamaican populations of the coffee berry borer (Hypothenemus hampei).</title>
        <authorList>
            <person name="Errbii M."/>
            <person name="Myrie A."/>
        </authorList>
    </citation>
    <scope>NUCLEOTIDE SEQUENCE [LARGE SCALE GENOMIC DNA]</scope>
    <source>
        <strain evidence="1">JA-Hopewell-2020-01-JO</strain>
        <tissue evidence="1">Whole body</tissue>
    </source>
</reference>
<name>A0ABD1F780_HYPHA</name>
<dbReference type="Proteomes" id="UP001566132">
    <property type="component" value="Unassembled WGS sequence"/>
</dbReference>
<dbReference type="EMBL" id="JBDJPC010000002">
    <property type="protein sequence ID" value="KAL1513432.1"/>
    <property type="molecule type" value="Genomic_DNA"/>
</dbReference>
<protein>
    <submittedName>
        <fullName evidence="1">Uncharacterized protein</fullName>
    </submittedName>
</protein>
<evidence type="ECO:0000313" key="1">
    <source>
        <dbReference type="EMBL" id="KAL1513432.1"/>
    </source>
</evidence>
<accession>A0ABD1F780</accession>
<proteinExistence type="predicted"/>